<feature type="transmembrane region" description="Helical" evidence="1">
    <location>
        <begin position="21"/>
        <end position="41"/>
    </location>
</feature>
<evidence type="ECO:0000313" key="4">
    <source>
        <dbReference type="Proteomes" id="UP001551695"/>
    </source>
</evidence>
<protein>
    <submittedName>
        <fullName evidence="3">Type II CAAX endopeptidase family protein</fullName>
    </submittedName>
</protein>
<sequence length="225" mass="23630">MNRSVRRRRRGMIDGRDRYRLATAGVWGVGTGLLGASLASRPDSAEFYGFTLATAATFAVGGLAATPPAAEPSKRQLLTPVAIGVGAFGVFYGCALVVRRIPFLRNAIAGVLQYAERGPAPSVLLITLANGAAEEIFFRGAVYAAVPERPIAVSTLVYMGTTAATRNPALVLAAAVMGALFGAQRRWTGGVRAPMITHLTWSTLMIHYLPPLFAPAVSAGADTAR</sequence>
<reference evidence="3 4" key="1">
    <citation type="submission" date="2024-06" db="EMBL/GenBank/DDBJ databases">
        <title>The Natural Products Discovery Center: Release of the First 8490 Sequenced Strains for Exploring Actinobacteria Biosynthetic Diversity.</title>
        <authorList>
            <person name="Kalkreuter E."/>
            <person name="Kautsar S.A."/>
            <person name="Yang D."/>
            <person name="Bader C.D."/>
            <person name="Teijaro C.N."/>
            <person name="Fluegel L."/>
            <person name="Davis C.M."/>
            <person name="Simpson J.R."/>
            <person name="Lauterbach L."/>
            <person name="Steele A.D."/>
            <person name="Gui C."/>
            <person name="Meng S."/>
            <person name="Li G."/>
            <person name="Viehrig K."/>
            <person name="Ye F."/>
            <person name="Su P."/>
            <person name="Kiefer A.F."/>
            <person name="Nichols A."/>
            <person name="Cepeda A.J."/>
            <person name="Yan W."/>
            <person name="Fan B."/>
            <person name="Jiang Y."/>
            <person name="Adhikari A."/>
            <person name="Zheng C.-J."/>
            <person name="Schuster L."/>
            <person name="Cowan T.M."/>
            <person name="Smanski M.J."/>
            <person name="Chevrette M.G."/>
            <person name="De Carvalho L.P.S."/>
            <person name="Shen B."/>
        </authorList>
    </citation>
    <scope>NUCLEOTIDE SEQUENCE [LARGE SCALE GENOMIC DNA]</scope>
    <source>
        <strain evidence="3 4">NPDC050403</strain>
    </source>
</reference>
<accession>A0ABV3G3C7</accession>
<comment type="caution">
    <text evidence="3">The sequence shown here is derived from an EMBL/GenBank/DDBJ whole genome shotgun (WGS) entry which is preliminary data.</text>
</comment>
<dbReference type="InterPro" id="IPR003675">
    <property type="entry name" value="Rce1/LyrA-like_dom"/>
</dbReference>
<feature type="transmembrane region" description="Helical" evidence="1">
    <location>
        <begin position="47"/>
        <end position="65"/>
    </location>
</feature>
<organism evidence="3 4">
    <name type="scientific">Nocardia aurea</name>
    <dbReference type="NCBI Taxonomy" id="2144174"/>
    <lineage>
        <taxon>Bacteria</taxon>
        <taxon>Bacillati</taxon>
        <taxon>Actinomycetota</taxon>
        <taxon>Actinomycetes</taxon>
        <taxon>Mycobacteriales</taxon>
        <taxon>Nocardiaceae</taxon>
        <taxon>Nocardia</taxon>
    </lineage>
</organism>
<keyword evidence="1" id="KW-1133">Transmembrane helix</keyword>
<gene>
    <name evidence="3" type="ORF">AB0I48_32000</name>
</gene>
<evidence type="ECO:0000259" key="2">
    <source>
        <dbReference type="Pfam" id="PF02517"/>
    </source>
</evidence>
<evidence type="ECO:0000313" key="3">
    <source>
        <dbReference type="EMBL" id="MEV0712194.1"/>
    </source>
</evidence>
<proteinExistence type="predicted"/>
<keyword evidence="1" id="KW-0812">Transmembrane</keyword>
<feature type="domain" description="CAAX prenyl protease 2/Lysostaphin resistance protein A-like" evidence="2">
    <location>
        <begin position="119"/>
        <end position="203"/>
    </location>
</feature>
<keyword evidence="4" id="KW-1185">Reference proteome</keyword>
<dbReference type="Pfam" id="PF02517">
    <property type="entry name" value="Rce1-like"/>
    <property type="match status" value="1"/>
</dbReference>
<dbReference type="RefSeq" id="WP_357789076.1">
    <property type="nucleotide sequence ID" value="NZ_JBFAKC010000019.1"/>
</dbReference>
<dbReference type="Proteomes" id="UP001551695">
    <property type="component" value="Unassembled WGS sequence"/>
</dbReference>
<feature type="transmembrane region" description="Helical" evidence="1">
    <location>
        <begin position="77"/>
        <end position="98"/>
    </location>
</feature>
<name>A0ABV3G3C7_9NOCA</name>
<keyword evidence="1" id="KW-0472">Membrane</keyword>
<dbReference type="EMBL" id="JBFAKC010000019">
    <property type="protein sequence ID" value="MEV0712194.1"/>
    <property type="molecule type" value="Genomic_DNA"/>
</dbReference>
<evidence type="ECO:0000256" key="1">
    <source>
        <dbReference type="SAM" id="Phobius"/>
    </source>
</evidence>